<feature type="transmembrane region" description="Helical" evidence="1">
    <location>
        <begin position="38"/>
        <end position="59"/>
    </location>
</feature>
<protein>
    <submittedName>
        <fullName evidence="2">Uncharacterized protein</fullName>
    </submittedName>
</protein>
<dbReference type="AlphaFoldDB" id="A0A6C0CD17"/>
<organism evidence="2">
    <name type="scientific">viral metagenome</name>
    <dbReference type="NCBI Taxonomy" id="1070528"/>
    <lineage>
        <taxon>unclassified sequences</taxon>
        <taxon>metagenomes</taxon>
        <taxon>organismal metagenomes</taxon>
    </lineage>
</organism>
<accession>A0A6C0CD17</accession>
<dbReference type="EMBL" id="MN739391">
    <property type="protein sequence ID" value="QHT02207.1"/>
    <property type="molecule type" value="Genomic_DNA"/>
</dbReference>
<proteinExistence type="predicted"/>
<name>A0A6C0CD17_9ZZZZ</name>
<sequence length="224" mass="24432">MDSKCKEITFCAKELLRTHHIRIEETNKKEVVVLLSNYIDLLIFNIVAVISIICANIGVKKIISQHIQHLSKYIDKRCLNSRKAASGVSGVSGVSGKKGMSGGAFNTAAFYGVAEPQYSASNEGANILNIDFTGGIARNALSMTGGGSNGGSACAKLDKIILKKIRDVFKFFNMKVDKEAIVHIKAKYDTIIRDLYECIKKIKGDITASKVASVIKKSKIMKKN</sequence>
<keyword evidence="1" id="KW-0472">Membrane</keyword>
<evidence type="ECO:0000313" key="2">
    <source>
        <dbReference type="EMBL" id="QHT02207.1"/>
    </source>
</evidence>
<keyword evidence="1" id="KW-1133">Transmembrane helix</keyword>
<keyword evidence="1" id="KW-0812">Transmembrane</keyword>
<evidence type="ECO:0000256" key="1">
    <source>
        <dbReference type="SAM" id="Phobius"/>
    </source>
</evidence>
<reference evidence="2" key="1">
    <citation type="journal article" date="2020" name="Nature">
        <title>Giant virus diversity and host interactions through global metagenomics.</title>
        <authorList>
            <person name="Schulz F."/>
            <person name="Roux S."/>
            <person name="Paez-Espino D."/>
            <person name="Jungbluth S."/>
            <person name="Walsh D.A."/>
            <person name="Denef V.J."/>
            <person name="McMahon K.D."/>
            <person name="Konstantinidis K.T."/>
            <person name="Eloe-Fadrosh E.A."/>
            <person name="Kyrpides N.C."/>
            <person name="Woyke T."/>
        </authorList>
    </citation>
    <scope>NUCLEOTIDE SEQUENCE</scope>
    <source>
        <strain evidence="2">GVMAG-M-3300020565-3</strain>
    </source>
</reference>